<sequence>MSSLSNNSSLIFISFTNPNSAKPFLIFFLLPSFQTLIIFFFLCSVRVVVFYTIIYLYGTFKIFDAYRRLLLIQGSLLHTINHTRSKAVAVACDAKLMGCYFHQVAITLIESNRQNNNTAIPQLLLDCIGKSTKFFMQVYKNDRTNHTRYTVSKTVPVSDTIRSKMQIPNLTAPPTPQQQQLVPLQQATSTVKRQLQLIAGEGSSSKMAKVTPEMTHGSIEDTIIKKELGKFEGNIISTVDESPLEDKETL</sequence>
<keyword evidence="1" id="KW-0472">Membrane</keyword>
<reference evidence="2" key="1">
    <citation type="journal article" date="2023" name="bioRxiv">
        <title>Improved chromosome-level genome assembly for marigold (Tagetes erecta).</title>
        <authorList>
            <person name="Jiang F."/>
            <person name="Yuan L."/>
            <person name="Wang S."/>
            <person name="Wang H."/>
            <person name="Xu D."/>
            <person name="Wang A."/>
            <person name="Fan W."/>
        </authorList>
    </citation>
    <scope>NUCLEOTIDE SEQUENCE</scope>
    <source>
        <strain evidence="2">WSJ</strain>
        <tissue evidence="2">Leaf</tissue>
    </source>
</reference>
<gene>
    <name evidence="2" type="ORF">QVD17_38116</name>
</gene>
<keyword evidence="1" id="KW-1133">Transmembrane helix</keyword>
<evidence type="ECO:0000313" key="2">
    <source>
        <dbReference type="EMBL" id="KAK1411566.1"/>
    </source>
</evidence>
<name>A0AAD8JZI5_TARER</name>
<dbReference type="Proteomes" id="UP001229421">
    <property type="component" value="Unassembled WGS sequence"/>
</dbReference>
<protein>
    <submittedName>
        <fullName evidence="2">Uncharacterized protein</fullName>
    </submittedName>
</protein>
<dbReference type="EMBL" id="JAUHHV010000010">
    <property type="protein sequence ID" value="KAK1411566.1"/>
    <property type="molecule type" value="Genomic_DNA"/>
</dbReference>
<feature type="transmembrane region" description="Helical" evidence="1">
    <location>
        <begin position="37"/>
        <end position="58"/>
    </location>
</feature>
<evidence type="ECO:0000313" key="3">
    <source>
        <dbReference type="Proteomes" id="UP001229421"/>
    </source>
</evidence>
<keyword evidence="3" id="KW-1185">Reference proteome</keyword>
<keyword evidence="1" id="KW-0812">Transmembrane</keyword>
<comment type="caution">
    <text evidence="2">The sequence shown here is derived from an EMBL/GenBank/DDBJ whole genome shotgun (WGS) entry which is preliminary data.</text>
</comment>
<accession>A0AAD8JZI5</accession>
<dbReference type="AlphaFoldDB" id="A0AAD8JZI5"/>
<proteinExistence type="predicted"/>
<evidence type="ECO:0000256" key="1">
    <source>
        <dbReference type="SAM" id="Phobius"/>
    </source>
</evidence>
<organism evidence="2 3">
    <name type="scientific">Tagetes erecta</name>
    <name type="common">African marigold</name>
    <dbReference type="NCBI Taxonomy" id="13708"/>
    <lineage>
        <taxon>Eukaryota</taxon>
        <taxon>Viridiplantae</taxon>
        <taxon>Streptophyta</taxon>
        <taxon>Embryophyta</taxon>
        <taxon>Tracheophyta</taxon>
        <taxon>Spermatophyta</taxon>
        <taxon>Magnoliopsida</taxon>
        <taxon>eudicotyledons</taxon>
        <taxon>Gunneridae</taxon>
        <taxon>Pentapetalae</taxon>
        <taxon>asterids</taxon>
        <taxon>campanulids</taxon>
        <taxon>Asterales</taxon>
        <taxon>Asteraceae</taxon>
        <taxon>Asteroideae</taxon>
        <taxon>Heliantheae alliance</taxon>
        <taxon>Tageteae</taxon>
        <taxon>Tagetes</taxon>
    </lineage>
</organism>